<organism evidence="2 3">
    <name type="scientific">Chitinophaga agrisoli</name>
    <dbReference type="NCBI Taxonomy" id="2607653"/>
    <lineage>
        <taxon>Bacteria</taxon>
        <taxon>Pseudomonadati</taxon>
        <taxon>Bacteroidota</taxon>
        <taxon>Chitinophagia</taxon>
        <taxon>Chitinophagales</taxon>
        <taxon>Chitinophagaceae</taxon>
        <taxon>Chitinophaga</taxon>
    </lineage>
</organism>
<evidence type="ECO:0000313" key="3">
    <source>
        <dbReference type="Proteomes" id="UP000324611"/>
    </source>
</evidence>
<dbReference type="InterPro" id="IPR002938">
    <property type="entry name" value="FAD-bd"/>
</dbReference>
<accession>A0A5B2VQD9</accession>
<comment type="caution">
    <text evidence="2">The sequence shown here is derived from an EMBL/GenBank/DDBJ whole genome shotgun (WGS) entry which is preliminary data.</text>
</comment>
<dbReference type="EMBL" id="VUOC01000004">
    <property type="protein sequence ID" value="KAA2240954.1"/>
    <property type="molecule type" value="Genomic_DNA"/>
</dbReference>
<dbReference type="AlphaFoldDB" id="A0A5B2VQD9"/>
<name>A0A5B2VQD9_9BACT</name>
<feature type="domain" description="FAD-binding" evidence="1">
    <location>
        <begin position="2"/>
        <end position="82"/>
    </location>
</feature>
<protein>
    <recommendedName>
        <fullName evidence="1">FAD-binding domain-containing protein</fullName>
    </recommendedName>
</protein>
<reference evidence="2 3" key="1">
    <citation type="submission" date="2019-09" db="EMBL/GenBank/DDBJ databases">
        <title>Chitinophaga ginsengihumi sp. nov., isolated from soil of ginseng rhizosphere.</title>
        <authorList>
            <person name="Lee J."/>
        </authorList>
    </citation>
    <scope>NUCLEOTIDE SEQUENCE [LARGE SCALE GENOMIC DNA]</scope>
    <source>
        <strain evidence="2 3">BN140078</strain>
    </source>
</reference>
<dbReference type="Pfam" id="PF01494">
    <property type="entry name" value="FAD_binding_3"/>
    <property type="match status" value="1"/>
</dbReference>
<gene>
    <name evidence="2" type="ORF">F0L74_26870</name>
</gene>
<reference evidence="2 3" key="2">
    <citation type="submission" date="2019-09" db="EMBL/GenBank/DDBJ databases">
        <authorList>
            <person name="Jin C."/>
        </authorList>
    </citation>
    <scope>NUCLEOTIDE SEQUENCE [LARGE SCALE GENOMIC DNA]</scope>
    <source>
        <strain evidence="2 3">BN140078</strain>
    </source>
</reference>
<sequence length="103" mass="11806">MGLAEAFAEAGISDLVIRQYNGTELIGDIKREVFLRPDTRFPQGLILPQWKVEDILRTKLRTFGIEVETGTELTSFGQDGDYIIKQRICQSFRKRPAYVCHKT</sequence>
<dbReference type="Proteomes" id="UP000324611">
    <property type="component" value="Unassembled WGS sequence"/>
</dbReference>
<dbReference type="GO" id="GO:0071949">
    <property type="term" value="F:FAD binding"/>
    <property type="evidence" value="ECO:0007669"/>
    <property type="project" value="InterPro"/>
</dbReference>
<keyword evidence="3" id="KW-1185">Reference proteome</keyword>
<dbReference type="InterPro" id="IPR036188">
    <property type="entry name" value="FAD/NAD-bd_sf"/>
</dbReference>
<proteinExistence type="predicted"/>
<evidence type="ECO:0000259" key="1">
    <source>
        <dbReference type="Pfam" id="PF01494"/>
    </source>
</evidence>
<evidence type="ECO:0000313" key="2">
    <source>
        <dbReference type="EMBL" id="KAA2240954.1"/>
    </source>
</evidence>
<dbReference type="Gene3D" id="3.50.50.60">
    <property type="entry name" value="FAD/NAD(P)-binding domain"/>
    <property type="match status" value="1"/>
</dbReference>